<dbReference type="PROSITE" id="PS51677">
    <property type="entry name" value="NODB"/>
    <property type="match status" value="1"/>
</dbReference>
<dbReference type="OrthoDB" id="9812065at2"/>
<gene>
    <name evidence="2" type="ORF">F6464_14070</name>
</gene>
<dbReference type="InterPro" id="IPR011330">
    <property type="entry name" value="Glyco_hydro/deAcase_b/a-brl"/>
</dbReference>
<dbReference type="AlphaFoldDB" id="A0A7J5A884"/>
<dbReference type="InterPro" id="IPR050248">
    <property type="entry name" value="Polysacc_deacetylase_ArnD"/>
</dbReference>
<dbReference type="GO" id="GO:0016810">
    <property type="term" value="F:hydrolase activity, acting on carbon-nitrogen (but not peptide) bonds"/>
    <property type="evidence" value="ECO:0007669"/>
    <property type="project" value="InterPro"/>
</dbReference>
<dbReference type="PROSITE" id="PS51257">
    <property type="entry name" value="PROKAR_LIPOPROTEIN"/>
    <property type="match status" value="1"/>
</dbReference>
<name>A0A7J5A884_9FLAO</name>
<dbReference type="PANTHER" id="PTHR10587">
    <property type="entry name" value="GLYCOSYL TRANSFERASE-RELATED"/>
    <property type="match status" value="1"/>
</dbReference>
<protein>
    <submittedName>
        <fullName evidence="2">Polysaccharide deacetylase family protein</fullName>
    </submittedName>
</protein>
<dbReference type="RefSeq" id="WP_151108591.1">
    <property type="nucleotide sequence ID" value="NZ_WAEM01000013.1"/>
</dbReference>
<organism evidence="2 3">
    <name type="scientific">Flavobacterium luteum</name>
    <dbReference type="NCBI Taxonomy" id="2026654"/>
    <lineage>
        <taxon>Bacteria</taxon>
        <taxon>Pseudomonadati</taxon>
        <taxon>Bacteroidota</taxon>
        <taxon>Flavobacteriia</taxon>
        <taxon>Flavobacteriales</taxon>
        <taxon>Flavobacteriaceae</taxon>
        <taxon>Flavobacterium</taxon>
    </lineage>
</organism>
<sequence>MTRFNRIVIIPCFLLFCIFSISCKGTKDKIISKINTTTNQEKLDSLPLIPRHFLEQEKVSNGHCLLRGKGGNKLVALTFDDGPTNLSNKILNVLKKNSVKATFFWLGKNLAENREIISKAKKSGHQIANHSWDHTNGWNLDEQYIWEQQVAKTIEELKTVAGVQSKYYRPPFGGITQKQIDFLGSKGITTVLWSITTMDWDKTQNDGIDLENKFTSYLHPGAIVLMHDYDFGKSEQMLVALEKMIIYGKSQGYRFVTVEQIN</sequence>
<accession>A0A7J5A884</accession>
<dbReference type="SUPFAM" id="SSF88713">
    <property type="entry name" value="Glycoside hydrolase/deacetylase"/>
    <property type="match status" value="1"/>
</dbReference>
<keyword evidence="3" id="KW-1185">Reference proteome</keyword>
<comment type="caution">
    <text evidence="2">The sequence shown here is derived from an EMBL/GenBank/DDBJ whole genome shotgun (WGS) entry which is preliminary data.</text>
</comment>
<reference evidence="2 3" key="1">
    <citation type="submission" date="2019-09" db="EMBL/GenBank/DDBJ databases">
        <title>Flavobacterium sp. nov., isolated from glacier ice.</title>
        <authorList>
            <person name="Liu Q."/>
        </authorList>
    </citation>
    <scope>NUCLEOTIDE SEQUENCE [LARGE SCALE GENOMIC DNA]</scope>
    <source>
        <strain evidence="2 3">NBRC 112527</strain>
    </source>
</reference>
<feature type="domain" description="NodB homology" evidence="1">
    <location>
        <begin position="73"/>
        <end position="256"/>
    </location>
</feature>
<dbReference type="CDD" id="cd10917">
    <property type="entry name" value="CE4_NodB_like_6s_7s"/>
    <property type="match status" value="1"/>
</dbReference>
<dbReference type="Proteomes" id="UP000490922">
    <property type="component" value="Unassembled WGS sequence"/>
</dbReference>
<dbReference type="InterPro" id="IPR002509">
    <property type="entry name" value="NODB_dom"/>
</dbReference>
<evidence type="ECO:0000313" key="3">
    <source>
        <dbReference type="Proteomes" id="UP000490922"/>
    </source>
</evidence>
<dbReference type="EMBL" id="WAEM01000013">
    <property type="protein sequence ID" value="KAB1153708.1"/>
    <property type="molecule type" value="Genomic_DNA"/>
</dbReference>
<dbReference type="Gene3D" id="3.20.20.370">
    <property type="entry name" value="Glycoside hydrolase/deacetylase"/>
    <property type="match status" value="1"/>
</dbReference>
<dbReference type="Pfam" id="PF01522">
    <property type="entry name" value="Polysacc_deac_1"/>
    <property type="match status" value="1"/>
</dbReference>
<dbReference type="GO" id="GO:0005975">
    <property type="term" value="P:carbohydrate metabolic process"/>
    <property type="evidence" value="ECO:0007669"/>
    <property type="project" value="InterPro"/>
</dbReference>
<evidence type="ECO:0000313" key="2">
    <source>
        <dbReference type="EMBL" id="KAB1153708.1"/>
    </source>
</evidence>
<proteinExistence type="predicted"/>
<evidence type="ECO:0000259" key="1">
    <source>
        <dbReference type="PROSITE" id="PS51677"/>
    </source>
</evidence>